<dbReference type="NCBIfam" id="TIGR01085">
    <property type="entry name" value="murE"/>
    <property type="match status" value="1"/>
</dbReference>
<dbReference type="HAMAP" id="MF_00208">
    <property type="entry name" value="MurE"/>
    <property type="match status" value="1"/>
</dbReference>
<evidence type="ECO:0000256" key="6">
    <source>
        <dbReference type="ARBA" id="ARBA00022741"/>
    </source>
</evidence>
<feature type="binding site" evidence="19">
    <location>
        <position position="30"/>
    </location>
    <ligand>
        <name>UDP-N-acetyl-alpha-D-muramoyl-L-alanyl-D-glutamate</name>
        <dbReference type="ChEBI" id="CHEBI:83900"/>
    </ligand>
</feature>
<feature type="binding site" evidence="19">
    <location>
        <begin position="150"/>
        <end position="151"/>
    </location>
    <ligand>
        <name>UDP-N-acetyl-alpha-D-muramoyl-L-alanyl-D-glutamate</name>
        <dbReference type="ChEBI" id="CHEBI:83900"/>
    </ligand>
</feature>
<keyword evidence="3 19" id="KW-0963">Cytoplasm</keyword>
<feature type="binding site" evidence="19">
    <location>
        <position position="385"/>
    </location>
    <ligand>
        <name>meso-2,6-diaminopimelate</name>
        <dbReference type="ChEBI" id="CHEBI:57791"/>
    </ligand>
</feature>
<feature type="binding site" evidence="19">
    <location>
        <position position="468"/>
    </location>
    <ligand>
        <name>meso-2,6-diaminopimelate</name>
        <dbReference type="ChEBI" id="CHEBI:57791"/>
    </ligand>
</feature>
<feature type="binding site" evidence="19">
    <location>
        <begin position="108"/>
        <end position="114"/>
    </location>
    <ligand>
        <name>ATP</name>
        <dbReference type="ChEBI" id="CHEBI:30616"/>
    </ligand>
</feature>
<dbReference type="InterPro" id="IPR018109">
    <property type="entry name" value="Folylpolyglutamate_synth_CS"/>
</dbReference>
<dbReference type="Pfam" id="PF08245">
    <property type="entry name" value="Mur_ligase_M"/>
    <property type="match status" value="1"/>
</dbReference>
<dbReference type="PANTHER" id="PTHR23135:SF4">
    <property type="entry name" value="UDP-N-ACETYLMURAMOYL-L-ALANYL-D-GLUTAMATE--2,6-DIAMINOPIMELATE LIGASE MURE HOMOLOG, CHLOROPLASTIC"/>
    <property type="match status" value="1"/>
</dbReference>
<evidence type="ECO:0000256" key="19">
    <source>
        <dbReference type="HAMAP-Rule" id="MF_00208"/>
    </source>
</evidence>
<evidence type="ECO:0000313" key="26">
    <source>
        <dbReference type="Proteomes" id="UP000288943"/>
    </source>
</evidence>
<evidence type="ECO:0000256" key="8">
    <source>
        <dbReference type="ARBA" id="ARBA00022960"/>
    </source>
</evidence>
<dbReference type="Pfam" id="PF02875">
    <property type="entry name" value="Mur_ligase_C"/>
    <property type="match status" value="1"/>
</dbReference>
<dbReference type="GO" id="GO:0071555">
    <property type="term" value="P:cell wall organization"/>
    <property type="evidence" value="ECO:0007669"/>
    <property type="project" value="UniProtKB-KW"/>
</dbReference>
<dbReference type="Proteomes" id="UP001527202">
    <property type="component" value="Unassembled WGS sequence"/>
</dbReference>
<evidence type="ECO:0000313" key="24">
    <source>
        <dbReference type="EMBL" id="MCY9597974.1"/>
    </source>
</evidence>
<dbReference type="InterPro" id="IPR035911">
    <property type="entry name" value="MurE/MurF_N"/>
</dbReference>
<evidence type="ECO:0000256" key="18">
    <source>
        <dbReference type="ARBA" id="ARBA00081560"/>
    </source>
</evidence>
<dbReference type="GO" id="GO:0008765">
    <property type="term" value="F:UDP-N-acetylmuramoylalanyl-D-glutamate-2,6-diaminopimelate ligase activity"/>
    <property type="evidence" value="ECO:0007669"/>
    <property type="project" value="UniProtKB-UniRule"/>
</dbReference>
<dbReference type="GO" id="GO:0005524">
    <property type="term" value="F:ATP binding"/>
    <property type="evidence" value="ECO:0007669"/>
    <property type="project" value="UniProtKB-UniRule"/>
</dbReference>
<dbReference type="GO" id="GO:0005737">
    <property type="term" value="C:cytoplasm"/>
    <property type="evidence" value="ECO:0007669"/>
    <property type="project" value="UniProtKB-SubCell"/>
</dbReference>
<dbReference type="SUPFAM" id="SSF53623">
    <property type="entry name" value="MurD-like peptide ligases, catalytic domain"/>
    <property type="match status" value="1"/>
</dbReference>
<feature type="modified residue" description="N6-carboxylysine" evidence="19">
    <location>
        <position position="217"/>
    </location>
</feature>
<evidence type="ECO:0000256" key="15">
    <source>
        <dbReference type="ARBA" id="ARBA00072883"/>
    </source>
</evidence>
<dbReference type="NCBIfam" id="NF001124">
    <property type="entry name" value="PRK00139.1-2"/>
    <property type="match status" value="1"/>
</dbReference>
<accession>A0A410X160</accession>
<keyword evidence="8 19" id="KW-0133">Cell shape</keyword>
<comment type="pathway">
    <text evidence="1 19 20">Cell wall biogenesis; peptidoglycan biosynthesis.</text>
</comment>
<evidence type="ECO:0000256" key="13">
    <source>
        <dbReference type="ARBA" id="ARBA00056782"/>
    </source>
</evidence>
<dbReference type="GO" id="GO:0004326">
    <property type="term" value="F:tetrahydrofolylpolyglutamate synthase activity"/>
    <property type="evidence" value="ECO:0007669"/>
    <property type="project" value="InterPro"/>
</dbReference>
<dbReference type="GO" id="GO:0008360">
    <property type="term" value="P:regulation of cell shape"/>
    <property type="evidence" value="ECO:0007669"/>
    <property type="project" value="UniProtKB-KW"/>
</dbReference>
<evidence type="ECO:0000256" key="16">
    <source>
        <dbReference type="ARBA" id="ARBA00075482"/>
    </source>
</evidence>
<dbReference type="InterPro" id="IPR036565">
    <property type="entry name" value="Mur-like_cat_sf"/>
</dbReference>
<dbReference type="FunFam" id="3.90.190.20:FF:000006">
    <property type="entry name" value="UDP-N-acetylmuramoyl-L-alanyl-D-glutamate--2,6-diaminopimelate ligase"/>
    <property type="match status" value="1"/>
</dbReference>
<dbReference type="InterPro" id="IPR005761">
    <property type="entry name" value="UDP-N-AcMur-Glu-dNH2Pim_ligase"/>
</dbReference>
<feature type="domain" description="Mur ligase central" evidence="23">
    <location>
        <begin position="106"/>
        <end position="313"/>
    </location>
</feature>
<dbReference type="EMBL" id="JAMDMJ010000025">
    <property type="protein sequence ID" value="MCY9597974.1"/>
    <property type="molecule type" value="Genomic_DNA"/>
</dbReference>
<dbReference type="Gene3D" id="3.40.1190.10">
    <property type="entry name" value="Mur-like, catalytic domain"/>
    <property type="match status" value="1"/>
</dbReference>
<evidence type="ECO:0000256" key="12">
    <source>
        <dbReference type="ARBA" id="ARBA00050251"/>
    </source>
</evidence>
<evidence type="ECO:0000256" key="11">
    <source>
        <dbReference type="ARBA" id="ARBA00023316"/>
    </source>
</evidence>
<dbReference type="SUPFAM" id="SSF53244">
    <property type="entry name" value="MurD-like peptide ligases, peptide-binding domain"/>
    <property type="match status" value="1"/>
</dbReference>
<dbReference type="GO" id="GO:0051301">
    <property type="term" value="P:cell division"/>
    <property type="evidence" value="ECO:0007669"/>
    <property type="project" value="UniProtKB-KW"/>
</dbReference>
<evidence type="ECO:0000256" key="9">
    <source>
        <dbReference type="ARBA" id="ARBA00022984"/>
    </source>
</evidence>
<dbReference type="EC" id="6.3.2.13" evidence="14 19"/>
<dbReference type="KEGG" id="pchi:PC41400_22830"/>
<comment type="similarity">
    <text evidence="2 19">Belongs to the MurCDEF family. MurE subfamily.</text>
</comment>
<keyword evidence="5 19" id="KW-0132">Cell division</keyword>
<keyword evidence="4 19" id="KW-0436">Ligase</keyword>
<name>A0A410X160_9BACL</name>
<dbReference type="InterPro" id="IPR013221">
    <property type="entry name" value="Mur_ligase_cen"/>
</dbReference>
<comment type="cofactor">
    <cofactor evidence="19">
        <name>Mg(2+)</name>
        <dbReference type="ChEBI" id="CHEBI:18420"/>
    </cofactor>
</comment>
<comment type="caution">
    <text evidence="19">Lacks conserved residue(s) required for the propagation of feature annotation.</text>
</comment>
<evidence type="ECO:0000313" key="25">
    <source>
        <dbReference type="EMBL" id="QAV20349.1"/>
    </source>
</evidence>
<dbReference type="Gene3D" id="3.40.1390.10">
    <property type="entry name" value="MurE/MurF, N-terminal domain"/>
    <property type="match status" value="1"/>
</dbReference>
<evidence type="ECO:0000259" key="21">
    <source>
        <dbReference type="Pfam" id="PF01225"/>
    </source>
</evidence>
<dbReference type="Pfam" id="PF01225">
    <property type="entry name" value="Mur_ligase"/>
    <property type="match status" value="1"/>
</dbReference>
<comment type="PTM">
    <text evidence="19">Carboxylation is probably crucial for Mg(2+) binding and, consequently, for the gamma-phosphate positioning of ATP.</text>
</comment>
<keyword evidence="27" id="KW-1185">Reference proteome</keyword>
<feature type="binding site" evidence="19">
    <location>
        <position position="177"/>
    </location>
    <ligand>
        <name>UDP-N-acetyl-alpha-D-muramoyl-L-alanyl-D-glutamate</name>
        <dbReference type="ChEBI" id="CHEBI:83900"/>
    </ligand>
</feature>
<keyword evidence="7 19" id="KW-0067">ATP-binding</keyword>
<dbReference type="PROSITE" id="PS01011">
    <property type="entry name" value="FOLYLPOLYGLU_SYNT_1"/>
    <property type="match status" value="1"/>
</dbReference>
<dbReference type="Proteomes" id="UP000288943">
    <property type="component" value="Chromosome"/>
</dbReference>
<keyword evidence="6 19" id="KW-0547">Nucleotide-binding</keyword>
<evidence type="ECO:0000256" key="2">
    <source>
        <dbReference type="ARBA" id="ARBA00005898"/>
    </source>
</evidence>
<feature type="domain" description="Mur ligase C-terminal" evidence="22">
    <location>
        <begin position="336"/>
        <end position="466"/>
    </location>
</feature>
<reference evidence="25 26" key="1">
    <citation type="submission" date="2018-01" db="EMBL/GenBank/DDBJ databases">
        <title>The whole genome sequencing and assembly of Paenibacillus chitinolyticus KCCM 41400 strain.</title>
        <authorList>
            <person name="Kim J.-Y."/>
            <person name="Park M.-K."/>
            <person name="Lee Y.-J."/>
            <person name="Yi H."/>
            <person name="Bahn Y.-S."/>
            <person name="Kim J.F."/>
            <person name="Lee D.-W."/>
        </authorList>
    </citation>
    <scope>NUCLEOTIDE SEQUENCE [LARGE SCALE GENOMIC DNA]</scope>
    <source>
        <strain evidence="25 26">KCCM 41400</strain>
    </source>
</reference>
<dbReference type="InterPro" id="IPR036615">
    <property type="entry name" value="Mur_ligase_C_dom_sf"/>
</dbReference>
<proteinExistence type="inferred from homology"/>
<evidence type="ECO:0000256" key="17">
    <source>
        <dbReference type="ARBA" id="ARBA00076158"/>
    </source>
</evidence>
<evidence type="ECO:0000259" key="23">
    <source>
        <dbReference type="Pfam" id="PF08245"/>
    </source>
</evidence>
<comment type="catalytic activity">
    <reaction evidence="12 19">
        <text>UDP-N-acetyl-alpha-D-muramoyl-L-alanyl-D-glutamate + meso-2,6-diaminopimelate + ATP = UDP-N-acetyl-alpha-D-muramoyl-L-alanyl-gamma-D-glutamyl-meso-2,6-diaminopimelate + ADP + phosphate + H(+)</text>
        <dbReference type="Rhea" id="RHEA:23676"/>
        <dbReference type="ChEBI" id="CHEBI:15378"/>
        <dbReference type="ChEBI" id="CHEBI:30616"/>
        <dbReference type="ChEBI" id="CHEBI:43474"/>
        <dbReference type="ChEBI" id="CHEBI:57791"/>
        <dbReference type="ChEBI" id="CHEBI:83900"/>
        <dbReference type="ChEBI" id="CHEBI:83905"/>
        <dbReference type="ChEBI" id="CHEBI:456216"/>
        <dbReference type="EC" id="6.3.2.13"/>
    </reaction>
</comment>
<keyword evidence="19" id="KW-0460">Magnesium</keyword>
<dbReference type="GO" id="GO:0009252">
    <property type="term" value="P:peptidoglycan biosynthetic process"/>
    <property type="evidence" value="ECO:0007669"/>
    <property type="project" value="UniProtKB-UniRule"/>
</dbReference>
<keyword evidence="9 19" id="KW-0573">Peptidoglycan synthesis</keyword>
<dbReference type="GeneID" id="95377631"/>
<keyword evidence="11 19" id="KW-0961">Cell wall biogenesis/degradation</keyword>
<evidence type="ECO:0000256" key="1">
    <source>
        <dbReference type="ARBA" id="ARBA00004752"/>
    </source>
</evidence>
<reference evidence="24 27" key="2">
    <citation type="submission" date="2022-05" db="EMBL/GenBank/DDBJ databases">
        <title>Genome Sequencing of Bee-Associated Microbes.</title>
        <authorList>
            <person name="Dunlap C."/>
        </authorList>
    </citation>
    <scope>NUCLEOTIDE SEQUENCE [LARGE SCALE GENOMIC DNA]</scope>
    <source>
        <strain evidence="24 27">NRRL B-23120</strain>
    </source>
</reference>
<dbReference type="Gene3D" id="3.90.190.20">
    <property type="entry name" value="Mur ligase, C-terminal domain"/>
    <property type="match status" value="1"/>
</dbReference>
<dbReference type="AlphaFoldDB" id="A0A410X160"/>
<comment type="function">
    <text evidence="13 19">Catalyzes the addition of meso-diaminopimelic acid to the nucleotide precursor UDP-N-acetylmuramoyl-L-alanyl-D-glutamate (UMAG) in the biosynthesis of bacterial cell-wall peptidoglycan.</text>
</comment>
<comment type="subcellular location">
    <subcellularLocation>
        <location evidence="19 20">Cytoplasm</location>
    </subcellularLocation>
</comment>
<organism evidence="25 26">
    <name type="scientific">Paenibacillus chitinolyticus</name>
    <dbReference type="NCBI Taxonomy" id="79263"/>
    <lineage>
        <taxon>Bacteria</taxon>
        <taxon>Bacillati</taxon>
        <taxon>Bacillota</taxon>
        <taxon>Bacilli</taxon>
        <taxon>Bacillales</taxon>
        <taxon>Paenibacillaceae</taxon>
        <taxon>Paenibacillus</taxon>
    </lineage>
</organism>
<sequence>MELKELASQLLICQLIGEETTEISGIATDSRQVRPGDLFVCVPGFVSDGHDFAPKAIELGAAALVTERKLELDVPQLIVKDARYAMSVLSACVYGYPSRKMKVIGITGTNGKTTTSFLVEHILRDQGFRTGLMGTISAKIGSEFIPMERTTMEASDLQRTFRLMADEGTDYCVMEVSSHALDLGRVKGVRFRGGVFTNLTQDHLDYHETMDKYESAKGLLFSRMGNEFTGDAGDKQYAVLNADDPSSERLAKLTAAEVITYGVNRDCDVKAANISITAKGTEFDVVSFAGTEPMRMKLVGLFNVYNALAAISVSLAEGLSLSQIRESLGSMPGVDGRMEIVDEGQEFLVLVDYAHTPDGLRNALGSIREFAQGRIKCVFGCGGDRDRTKRPLMGKVTGELSDDVYVTSDNPRTEDPGAILLDIVPGLVEAGVDESRYKLLVDRPEAIQKAIEEAGPQDVVLIAGKGHETYQDIAGVKHDFDDRLIARAALRRLQS</sequence>
<feature type="binding site" evidence="19">
    <location>
        <position position="464"/>
    </location>
    <ligand>
        <name>meso-2,6-diaminopimelate</name>
        <dbReference type="ChEBI" id="CHEBI:57791"/>
    </ligand>
</feature>
<dbReference type="PANTHER" id="PTHR23135">
    <property type="entry name" value="MUR LIGASE FAMILY MEMBER"/>
    <property type="match status" value="1"/>
</dbReference>
<evidence type="ECO:0000256" key="10">
    <source>
        <dbReference type="ARBA" id="ARBA00023306"/>
    </source>
</evidence>
<evidence type="ECO:0000256" key="4">
    <source>
        <dbReference type="ARBA" id="ARBA00022598"/>
    </source>
</evidence>
<dbReference type="SUPFAM" id="SSF63418">
    <property type="entry name" value="MurE/MurF N-terminal domain"/>
    <property type="match status" value="1"/>
</dbReference>
<feature type="binding site" evidence="19">
    <location>
        <begin position="409"/>
        <end position="412"/>
    </location>
    <ligand>
        <name>meso-2,6-diaminopimelate</name>
        <dbReference type="ChEBI" id="CHEBI:57791"/>
    </ligand>
</feature>
<feature type="domain" description="Mur ligase N-terminal catalytic" evidence="21">
    <location>
        <begin position="22"/>
        <end position="78"/>
    </location>
</feature>
<feature type="short sequence motif" description="Meso-diaminopimelate recognition motif" evidence="19">
    <location>
        <begin position="409"/>
        <end position="412"/>
    </location>
</feature>
<dbReference type="InterPro" id="IPR004101">
    <property type="entry name" value="Mur_ligase_C"/>
</dbReference>
<gene>
    <name evidence="19" type="primary">murE</name>
    <name evidence="24" type="ORF">M5X16_19595</name>
    <name evidence="25" type="ORF">PC41400_22830</name>
</gene>
<dbReference type="InterPro" id="IPR000713">
    <property type="entry name" value="Mur_ligase_N"/>
</dbReference>
<dbReference type="OrthoDB" id="9800958at2"/>
<dbReference type="UniPathway" id="UPA00219"/>
<dbReference type="GO" id="GO:0000287">
    <property type="term" value="F:magnesium ion binding"/>
    <property type="evidence" value="ECO:0007669"/>
    <property type="project" value="UniProtKB-UniRule"/>
</dbReference>
<evidence type="ECO:0000256" key="14">
    <source>
        <dbReference type="ARBA" id="ARBA00066633"/>
    </source>
</evidence>
<evidence type="ECO:0000256" key="5">
    <source>
        <dbReference type="ARBA" id="ARBA00022618"/>
    </source>
</evidence>
<feature type="binding site" evidence="19">
    <location>
        <position position="185"/>
    </location>
    <ligand>
        <name>UDP-N-acetyl-alpha-D-muramoyl-L-alanyl-D-glutamate</name>
        <dbReference type="ChEBI" id="CHEBI:83900"/>
    </ligand>
</feature>
<dbReference type="EMBL" id="CP026520">
    <property type="protein sequence ID" value="QAV20349.1"/>
    <property type="molecule type" value="Genomic_DNA"/>
</dbReference>
<evidence type="ECO:0000256" key="20">
    <source>
        <dbReference type="RuleBase" id="RU004135"/>
    </source>
</evidence>
<evidence type="ECO:0000313" key="27">
    <source>
        <dbReference type="Proteomes" id="UP001527202"/>
    </source>
</evidence>
<dbReference type="RefSeq" id="WP_042232453.1">
    <property type="nucleotide sequence ID" value="NZ_CP026520.1"/>
</dbReference>
<protein>
    <recommendedName>
        <fullName evidence="15 19">UDP-N-acetylmuramoyl-L-alanyl-D-glutamate--2,6-diaminopimelate ligase</fullName>
        <ecNumber evidence="14 19">6.3.2.13</ecNumber>
    </recommendedName>
    <alternativeName>
        <fullName evidence="16 19">Meso-A2pm-adding enzyme</fullName>
    </alternativeName>
    <alternativeName>
        <fullName evidence="17 19">Meso-diaminopimelate-adding enzyme</fullName>
    </alternativeName>
    <alternativeName>
        <fullName evidence="18 19">UDP-MurNAc-L-Ala-D-Glu:meso-diaminopimelate ligase</fullName>
    </alternativeName>
    <alternativeName>
        <fullName evidence="19">UDP-MurNAc-tripeptide synthetase</fullName>
    </alternativeName>
    <alternativeName>
        <fullName evidence="19">UDP-N-acetylmuramyl-tripeptide synthetase</fullName>
    </alternativeName>
</protein>
<evidence type="ECO:0000256" key="3">
    <source>
        <dbReference type="ARBA" id="ARBA00022490"/>
    </source>
</evidence>
<dbReference type="NCBIfam" id="NF001126">
    <property type="entry name" value="PRK00139.1-4"/>
    <property type="match status" value="1"/>
</dbReference>
<evidence type="ECO:0000259" key="22">
    <source>
        <dbReference type="Pfam" id="PF02875"/>
    </source>
</evidence>
<keyword evidence="10 19" id="KW-0131">Cell cycle</keyword>
<evidence type="ECO:0000256" key="7">
    <source>
        <dbReference type="ARBA" id="ARBA00022840"/>
    </source>
</evidence>